<keyword evidence="3" id="KW-0732">Signal</keyword>
<dbReference type="KEGG" id="bsau:DWV08_09245"/>
<gene>
    <name evidence="5" type="ORF">DWV08_09245</name>
    <name evidence="6" type="ORF">DXU92_00990</name>
</gene>
<name>A0A345YPC1_9MICO</name>
<organism evidence="6 8">
    <name type="scientific">Brachybacterium saurashtrense</name>
    <dbReference type="NCBI Taxonomy" id="556288"/>
    <lineage>
        <taxon>Bacteria</taxon>
        <taxon>Bacillati</taxon>
        <taxon>Actinomycetota</taxon>
        <taxon>Actinomycetes</taxon>
        <taxon>Micrococcales</taxon>
        <taxon>Dermabacteraceae</taxon>
        <taxon>Brachybacterium</taxon>
    </lineage>
</organism>
<accession>A0A345YPC1</accession>
<dbReference type="Pfam" id="PF01510">
    <property type="entry name" value="Amidase_2"/>
    <property type="match status" value="1"/>
</dbReference>
<feature type="compositionally biased region" description="Low complexity" evidence="2">
    <location>
        <begin position="225"/>
        <end position="234"/>
    </location>
</feature>
<dbReference type="SMART" id="SM00644">
    <property type="entry name" value="Ami_2"/>
    <property type="match status" value="1"/>
</dbReference>
<dbReference type="InterPro" id="IPR001119">
    <property type="entry name" value="SLH_dom"/>
</dbReference>
<reference evidence="5 7" key="1">
    <citation type="submission" date="2018-07" db="EMBL/GenBank/DDBJ databases">
        <title>Brachybacterium saurashtrense DSM 23186 genome sequence.</title>
        <authorList>
            <person name="Guo L."/>
        </authorList>
    </citation>
    <scope>NUCLEOTIDE SEQUENCE [LARGE SCALE GENOMIC DNA]</scope>
    <source>
        <strain evidence="5 7">DSM 23186</strain>
    </source>
</reference>
<proteinExistence type="inferred from homology"/>
<dbReference type="Pfam" id="PF00395">
    <property type="entry name" value="SLH"/>
    <property type="match status" value="3"/>
</dbReference>
<evidence type="ECO:0000313" key="7">
    <source>
        <dbReference type="Proteomes" id="UP000254236"/>
    </source>
</evidence>
<evidence type="ECO:0000313" key="5">
    <source>
        <dbReference type="EMBL" id="AXK45773.1"/>
    </source>
</evidence>
<dbReference type="InterPro" id="IPR036505">
    <property type="entry name" value="Amidase/PGRP_sf"/>
</dbReference>
<dbReference type="AlphaFoldDB" id="A0A345YPC1"/>
<evidence type="ECO:0000256" key="2">
    <source>
        <dbReference type="SAM" id="MobiDB-lite"/>
    </source>
</evidence>
<dbReference type="PANTHER" id="PTHR11022:SF41">
    <property type="entry name" value="PEPTIDOGLYCAN-RECOGNITION PROTEIN LC-RELATED"/>
    <property type="match status" value="1"/>
</dbReference>
<dbReference type="InterPro" id="IPR015510">
    <property type="entry name" value="PGRP"/>
</dbReference>
<dbReference type="EMBL" id="QSWH01000001">
    <property type="protein sequence ID" value="RRR24791.1"/>
    <property type="molecule type" value="Genomic_DNA"/>
</dbReference>
<comment type="similarity">
    <text evidence="1">Belongs to the N-acetylmuramoyl-L-alanine amidase 2 family.</text>
</comment>
<feature type="region of interest" description="Disordered" evidence="2">
    <location>
        <begin position="21"/>
        <end position="54"/>
    </location>
</feature>
<dbReference type="CDD" id="cd06583">
    <property type="entry name" value="PGRP"/>
    <property type="match status" value="1"/>
</dbReference>
<dbReference type="Gene3D" id="3.40.80.10">
    <property type="entry name" value="Peptidoglycan recognition protein-like"/>
    <property type="match status" value="1"/>
</dbReference>
<feature type="chain" id="PRO_5043422333" description="SLH domain-containing protein" evidence="3">
    <location>
        <begin position="26"/>
        <end position="765"/>
    </location>
</feature>
<dbReference type="GO" id="GO:0008745">
    <property type="term" value="F:N-acetylmuramoyl-L-alanine amidase activity"/>
    <property type="evidence" value="ECO:0007669"/>
    <property type="project" value="InterPro"/>
</dbReference>
<feature type="signal peptide" evidence="3">
    <location>
        <begin position="1"/>
        <end position="25"/>
    </location>
</feature>
<sequence>MRRRSLIAGSALAGSALLATGVARADGEKDSRGAEEDRPPAEGGTGRRAAEPRTTAVALRDAELVERDGHPVRRVVGHPAALVGITWDEGDVEPAVSVRGLQVDGAWSPWHELEVAVDLDTGVRSSGTEPVFFADVTEVEVIGELDGADVTEGLYAHLIDFPADPKQAPMALDEGGIPADEVARERAGEGRGADGTPADPADPTASQENPERVAEESAAPEPQEGGEQSSDPGPSDGGGATGPSDGGGTTGPSDGGGVGGTGTRGTAVPALGPVPPTALVPRDLGIPGAPTLITRAQWGADEGAVRSTSSATALQSVVLHHTAGTNNYSPSQAAQQIRGIFDYHVRVLGWADIGYNVLVDRYGQIYEGRHGGLTRNINGAHALGFNTGSFGISVMGDHSSLQASAEAREAVMQVAAWKLLSTFLADVHETSSWTVGVNGTRWDRGTRVTLPRFFGHRDVNWTSCPGDALYSAMDDLRWGIQTRIDSGWRYHLRAFVDHGGASTLGSVLMSAQKEGDHTITRLSDGLIVSGPGLPARAATTTDSIRRSWRPHWGRPLEDVVHADDRYTQRFEAGMAVRENYRNRFVTPYFVDVPLTHRYFLEIHDLHEQGIIPGWPGREFRVKDDTTRNQAITFLYRLLGSPRFTPPTRSPFTDITPRHAQYREVTWAHAQGILEPYSDGTFRPSRAVRRDELSRFLYRGAGSPRWSPQRAYEFADVSSSSAYATEIAWMADTEISAGWGRWFKPGDPVNHERLAALLTRFQGVIG</sequence>
<dbReference type="Proteomes" id="UP000254236">
    <property type="component" value="Chromosome"/>
</dbReference>
<feature type="compositionally biased region" description="Gly residues" evidence="2">
    <location>
        <begin position="235"/>
        <end position="263"/>
    </location>
</feature>
<dbReference type="SUPFAM" id="SSF55846">
    <property type="entry name" value="N-acetylmuramoyl-L-alanine amidase-like"/>
    <property type="match status" value="1"/>
</dbReference>
<dbReference type="PROSITE" id="PS51272">
    <property type="entry name" value="SLH"/>
    <property type="match status" value="2"/>
</dbReference>
<protein>
    <recommendedName>
        <fullName evidence="4">SLH domain-containing protein</fullName>
    </recommendedName>
</protein>
<dbReference type="PANTHER" id="PTHR11022">
    <property type="entry name" value="PEPTIDOGLYCAN RECOGNITION PROTEIN"/>
    <property type="match status" value="1"/>
</dbReference>
<evidence type="ECO:0000313" key="6">
    <source>
        <dbReference type="EMBL" id="RRR24791.1"/>
    </source>
</evidence>
<evidence type="ECO:0000259" key="4">
    <source>
        <dbReference type="PROSITE" id="PS51272"/>
    </source>
</evidence>
<feature type="domain" description="SLH" evidence="4">
    <location>
        <begin position="585"/>
        <end position="648"/>
    </location>
</feature>
<dbReference type="InterPro" id="IPR006619">
    <property type="entry name" value="PGRP_domain_met/bac"/>
</dbReference>
<dbReference type="Proteomes" id="UP000282185">
    <property type="component" value="Unassembled WGS sequence"/>
</dbReference>
<feature type="domain" description="SLH" evidence="4">
    <location>
        <begin position="649"/>
        <end position="710"/>
    </location>
</feature>
<evidence type="ECO:0000256" key="3">
    <source>
        <dbReference type="SAM" id="SignalP"/>
    </source>
</evidence>
<feature type="region of interest" description="Disordered" evidence="2">
    <location>
        <begin position="185"/>
        <end position="274"/>
    </location>
</feature>
<keyword evidence="7" id="KW-1185">Reference proteome</keyword>
<evidence type="ECO:0000313" key="8">
    <source>
        <dbReference type="Proteomes" id="UP000282185"/>
    </source>
</evidence>
<dbReference type="SMART" id="SM00701">
    <property type="entry name" value="PGRP"/>
    <property type="match status" value="1"/>
</dbReference>
<reference evidence="6 8" key="2">
    <citation type="submission" date="2018-08" db="EMBL/GenBank/DDBJ databases">
        <title>Brachybacterium saurashtrense DSM 23186.</title>
        <authorList>
            <person name="Li Y."/>
        </authorList>
    </citation>
    <scope>NUCLEOTIDE SEQUENCE [LARGE SCALE GENOMIC DNA]</scope>
    <source>
        <strain evidence="6 8">DSM 23186</strain>
    </source>
</reference>
<dbReference type="GO" id="GO:0008270">
    <property type="term" value="F:zinc ion binding"/>
    <property type="evidence" value="ECO:0007669"/>
    <property type="project" value="InterPro"/>
</dbReference>
<evidence type="ECO:0000256" key="1">
    <source>
        <dbReference type="ARBA" id="ARBA00007553"/>
    </source>
</evidence>
<dbReference type="EMBL" id="CP031356">
    <property type="protein sequence ID" value="AXK45773.1"/>
    <property type="molecule type" value="Genomic_DNA"/>
</dbReference>
<dbReference type="GO" id="GO:0009253">
    <property type="term" value="P:peptidoglycan catabolic process"/>
    <property type="evidence" value="ECO:0007669"/>
    <property type="project" value="InterPro"/>
</dbReference>
<dbReference type="InterPro" id="IPR002502">
    <property type="entry name" value="Amidase_domain"/>
</dbReference>
<feature type="compositionally biased region" description="Basic and acidic residues" evidence="2">
    <location>
        <begin position="25"/>
        <end position="40"/>
    </location>
</feature>
<dbReference type="OrthoDB" id="514320at2"/>